<feature type="region of interest" description="Disordered" evidence="1">
    <location>
        <begin position="1"/>
        <end position="84"/>
    </location>
</feature>
<dbReference type="Proteomes" id="UP001605036">
    <property type="component" value="Unassembled WGS sequence"/>
</dbReference>
<organism evidence="2 3">
    <name type="scientific">Riccia fluitans</name>
    <dbReference type="NCBI Taxonomy" id="41844"/>
    <lineage>
        <taxon>Eukaryota</taxon>
        <taxon>Viridiplantae</taxon>
        <taxon>Streptophyta</taxon>
        <taxon>Embryophyta</taxon>
        <taxon>Marchantiophyta</taxon>
        <taxon>Marchantiopsida</taxon>
        <taxon>Marchantiidae</taxon>
        <taxon>Marchantiales</taxon>
        <taxon>Ricciaceae</taxon>
        <taxon>Riccia</taxon>
    </lineage>
</organism>
<proteinExistence type="predicted"/>
<evidence type="ECO:0000313" key="3">
    <source>
        <dbReference type="Proteomes" id="UP001605036"/>
    </source>
</evidence>
<name>A0ABD1ZNP8_9MARC</name>
<accession>A0ABD1ZNP8</accession>
<feature type="compositionally biased region" description="Acidic residues" evidence="1">
    <location>
        <begin position="52"/>
        <end position="84"/>
    </location>
</feature>
<evidence type="ECO:0000313" key="2">
    <source>
        <dbReference type="EMBL" id="KAL2653078.1"/>
    </source>
</evidence>
<feature type="compositionally biased region" description="Basic and acidic residues" evidence="1">
    <location>
        <begin position="1"/>
        <end position="20"/>
    </location>
</feature>
<dbReference type="EMBL" id="JBHFFA010000001">
    <property type="protein sequence ID" value="KAL2653078.1"/>
    <property type="molecule type" value="Genomic_DNA"/>
</dbReference>
<protein>
    <submittedName>
        <fullName evidence="2">Uncharacterized protein</fullName>
    </submittedName>
</protein>
<reference evidence="2 3" key="1">
    <citation type="submission" date="2024-09" db="EMBL/GenBank/DDBJ databases">
        <title>Chromosome-scale assembly of Riccia fluitans.</title>
        <authorList>
            <person name="Paukszto L."/>
            <person name="Sawicki J."/>
            <person name="Karawczyk K."/>
            <person name="Piernik-Szablinska J."/>
            <person name="Szczecinska M."/>
            <person name="Mazdziarz M."/>
        </authorList>
    </citation>
    <scope>NUCLEOTIDE SEQUENCE [LARGE SCALE GENOMIC DNA]</scope>
    <source>
        <strain evidence="2">Rf_01</strain>
        <tissue evidence="2">Aerial parts of the thallus</tissue>
    </source>
</reference>
<sequence length="84" mass="8782">MKPEHVGELEFLNESEREPPLEGTDAEPADAGAADAILTLDVGSGEAAPREDTEETLEDEGEAEADPGEDGEETNSEDDDGLPG</sequence>
<comment type="caution">
    <text evidence="2">The sequence shown here is derived from an EMBL/GenBank/DDBJ whole genome shotgun (WGS) entry which is preliminary data.</text>
</comment>
<dbReference type="AlphaFoldDB" id="A0ABD1ZNP8"/>
<evidence type="ECO:0000256" key="1">
    <source>
        <dbReference type="SAM" id="MobiDB-lite"/>
    </source>
</evidence>
<gene>
    <name evidence="2" type="ORF">R1flu_021206</name>
</gene>
<keyword evidence="3" id="KW-1185">Reference proteome</keyword>